<dbReference type="RefSeq" id="WP_021238557.1">
    <property type="nucleotide sequence ID" value="NZ_ATHO01000101.1"/>
</dbReference>
<sequence>MTRRHRKNLPPVWLMTDERIPVDALLKTVAGLPKGRAGVIFRHYRTPSAQRRSLFDQVVAIARRRRLLVFVAGTEGLAAAWKADGWHGPVQSGGRRLLLHSMAAHDRVEVERAQRLRADLLFLSPLFATRSHPGARTLGPVRFAALARTASMPVIALGGVKADHRRMVKALGASGWAAIDGLVGG</sequence>
<evidence type="ECO:0000259" key="1">
    <source>
        <dbReference type="Pfam" id="PF02581"/>
    </source>
</evidence>
<feature type="domain" description="Thiamine phosphate synthase/TenI" evidence="1">
    <location>
        <begin position="16"/>
        <end position="181"/>
    </location>
</feature>
<protein>
    <recommendedName>
        <fullName evidence="1">Thiamine phosphate synthase/TenI domain-containing protein</fullName>
    </recommendedName>
</protein>
<evidence type="ECO:0000313" key="3">
    <source>
        <dbReference type="Proteomes" id="UP000015525"/>
    </source>
</evidence>
<dbReference type="EMBL" id="ATHO01000101">
    <property type="protein sequence ID" value="EQB06091.1"/>
    <property type="molecule type" value="Genomic_DNA"/>
</dbReference>
<dbReference type="Gene3D" id="3.20.20.70">
    <property type="entry name" value="Aldolase class I"/>
    <property type="match status" value="1"/>
</dbReference>
<dbReference type="InterPro" id="IPR013785">
    <property type="entry name" value="Aldolase_TIM"/>
</dbReference>
<dbReference type="SUPFAM" id="SSF51391">
    <property type="entry name" value="Thiamin phosphate synthase"/>
    <property type="match status" value="1"/>
</dbReference>
<dbReference type="Pfam" id="PF02581">
    <property type="entry name" value="TMP-TENI"/>
    <property type="match status" value="1"/>
</dbReference>
<dbReference type="InterPro" id="IPR036206">
    <property type="entry name" value="ThiamineP_synth_sf"/>
</dbReference>
<reference evidence="2 3" key="1">
    <citation type="journal article" date="2013" name="Genome Announc.">
        <title>Draft Genome Sequence of Sphingobium quisquiliarum Strain P25T, a Novel Hexachlorocyclohexane (HCH)-Degrading Bacterium Isolated from an HCH Dumpsite.</title>
        <authorList>
            <person name="Kumar Singh A."/>
            <person name="Sangwan N."/>
            <person name="Sharma A."/>
            <person name="Gupta V."/>
            <person name="Khurana J.P."/>
            <person name="Lal R."/>
        </authorList>
    </citation>
    <scope>NUCLEOTIDE SEQUENCE [LARGE SCALE GENOMIC DNA]</scope>
    <source>
        <strain evidence="2 3">P25</strain>
    </source>
</reference>
<evidence type="ECO:0000313" key="2">
    <source>
        <dbReference type="EMBL" id="EQB06091.1"/>
    </source>
</evidence>
<organism evidence="2 3">
    <name type="scientific">Sphingobium quisquiliarum P25</name>
    <dbReference type="NCBI Taxonomy" id="1329909"/>
    <lineage>
        <taxon>Bacteria</taxon>
        <taxon>Pseudomonadati</taxon>
        <taxon>Pseudomonadota</taxon>
        <taxon>Alphaproteobacteria</taxon>
        <taxon>Sphingomonadales</taxon>
        <taxon>Sphingomonadaceae</taxon>
        <taxon>Sphingobium</taxon>
    </lineage>
</organism>
<dbReference type="InterPro" id="IPR022998">
    <property type="entry name" value="ThiamineP_synth_TenI"/>
</dbReference>
<proteinExistence type="predicted"/>
<dbReference type="AlphaFoldDB" id="T0GQ81"/>
<dbReference type="GO" id="GO:0009228">
    <property type="term" value="P:thiamine biosynthetic process"/>
    <property type="evidence" value="ECO:0007669"/>
    <property type="project" value="UniProtKB-KW"/>
</dbReference>
<dbReference type="Proteomes" id="UP000015525">
    <property type="component" value="Unassembled WGS sequence"/>
</dbReference>
<name>T0GQ81_9SPHN</name>
<accession>T0GQ81</accession>
<comment type="caution">
    <text evidence="2">The sequence shown here is derived from an EMBL/GenBank/DDBJ whole genome shotgun (WGS) entry which is preliminary data.</text>
</comment>
<keyword evidence="3" id="KW-1185">Reference proteome</keyword>
<dbReference type="CDD" id="cd00564">
    <property type="entry name" value="TMP_TenI"/>
    <property type="match status" value="1"/>
</dbReference>
<gene>
    <name evidence="2" type="ORF">L288_11555</name>
</gene>
<dbReference type="PATRIC" id="fig|1329909.3.peg.2234"/>